<dbReference type="InterPro" id="IPR016181">
    <property type="entry name" value="Acyl_CoA_acyltransferase"/>
</dbReference>
<dbReference type="SUPFAM" id="SSF55729">
    <property type="entry name" value="Acyl-CoA N-acyltransferases (Nat)"/>
    <property type="match status" value="1"/>
</dbReference>
<evidence type="ECO:0000313" key="16">
    <source>
        <dbReference type="EMBL" id="PKG21538.1"/>
    </source>
</evidence>
<dbReference type="GO" id="GO:0006629">
    <property type="term" value="P:lipid metabolic process"/>
    <property type="evidence" value="ECO:0007669"/>
    <property type="project" value="UniProtKB-KW"/>
</dbReference>
<dbReference type="OrthoDB" id="145485at2"/>
<keyword evidence="11 14" id="KW-0046">Antibiotic resistance</keyword>
<dbReference type="RefSeq" id="WP_101179689.1">
    <property type="nucleotide sequence ID" value="NZ_PISE01000078.1"/>
</dbReference>
<protein>
    <recommendedName>
        <fullName evidence="4 14">Phosphatidylglycerol lysyltransferase</fullName>
        <ecNumber evidence="3 14">2.3.2.3</ecNumber>
    </recommendedName>
    <alternativeName>
        <fullName evidence="12 14">Lysylphosphatidylglycerol synthase</fullName>
    </alternativeName>
</protein>
<keyword evidence="6 14" id="KW-0808">Transferase</keyword>
<keyword evidence="8 14" id="KW-1133">Transmembrane helix</keyword>
<evidence type="ECO:0000256" key="4">
    <source>
        <dbReference type="ARBA" id="ARBA00021546"/>
    </source>
</evidence>
<evidence type="ECO:0000256" key="5">
    <source>
        <dbReference type="ARBA" id="ARBA00022475"/>
    </source>
</evidence>
<organism evidence="16 17">
    <name type="scientific">Niallia nealsonii</name>
    <dbReference type="NCBI Taxonomy" id="115979"/>
    <lineage>
        <taxon>Bacteria</taxon>
        <taxon>Bacillati</taxon>
        <taxon>Bacillota</taxon>
        <taxon>Bacilli</taxon>
        <taxon>Bacillales</taxon>
        <taxon>Bacillaceae</taxon>
        <taxon>Niallia</taxon>
    </lineage>
</organism>
<keyword evidence="10 14" id="KW-0472">Membrane</keyword>
<evidence type="ECO:0000259" key="15">
    <source>
        <dbReference type="Pfam" id="PF09924"/>
    </source>
</evidence>
<dbReference type="InterPro" id="IPR022791">
    <property type="entry name" value="L-PG_synthase/AglD"/>
</dbReference>
<feature type="transmembrane region" description="Helical" evidence="14">
    <location>
        <begin position="162"/>
        <end position="186"/>
    </location>
</feature>
<feature type="transmembrane region" description="Helical" evidence="14">
    <location>
        <begin position="283"/>
        <end position="302"/>
    </location>
</feature>
<comment type="subcellular location">
    <subcellularLocation>
        <location evidence="1 14">Cell membrane</location>
        <topology evidence="1 14">Multi-pass membrane protein</topology>
    </subcellularLocation>
</comment>
<evidence type="ECO:0000256" key="6">
    <source>
        <dbReference type="ARBA" id="ARBA00022679"/>
    </source>
</evidence>
<comment type="catalytic activity">
    <reaction evidence="13 14">
        <text>L-lysyl-tRNA(Lys) + a 1,2-diacyl-sn-glycero-3-phospho-(1'-sn-glycerol) = a 1,2-diacyl-sn-glycero-3-phospho-1'-(3'-O-L-lysyl)-sn-glycerol + tRNA(Lys)</text>
        <dbReference type="Rhea" id="RHEA:10668"/>
        <dbReference type="Rhea" id="RHEA-COMP:9696"/>
        <dbReference type="Rhea" id="RHEA-COMP:9697"/>
        <dbReference type="ChEBI" id="CHEBI:64716"/>
        <dbReference type="ChEBI" id="CHEBI:75792"/>
        <dbReference type="ChEBI" id="CHEBI:78442"/>
        <dbReference type="ChEBI" id="CHEBI:78529"/>
        <dbReference type="EC" id="2.3.2.3"/>
    </reaction>
</comment>
<evidence type="ECO:0000256" key="14">
    <source>
        <dbReference type="RuleBase" id="RU363042"/>
    </source>
</evidence>
<dbReference type="Pfam" id="PF03706">
    <property type="entry name" value="LPG_synthase_TM"/>
    <property type="match status" value="1"/>
</dbReference>
<evidence type="ECO:0000313" key="17">
    <source>
        <dbReference type="Proteomes" id="UP000233375"/>
    </source>
</evidence>
<evidence type="ECO:0000256" key="1">
    <source>
        <dbReference type="ARBA" id="ARBA00004651"/>
    </source>
</evidence>
<dbReference type="GO" id="GO:0050071">
    <property type="term" value="F:phosphatidylglycerol lysyltransferase activity"/>
    <property type="evidence" value="ECO:0007669"/>
    <property type="project" value="UniProtKB-EC"/>
</dbReference>
<comment type="similarity">
    <text evidence="2 14">Belongs to the LPG synthase family.</text>
</comment>
<feature type="transmembrane region" description="Helical" evidence="14">
    <location>
        <begin position="53"/>
        <end position="75"/>
    </location>
</feature>
<gene>
    <name evidence="14" type="primary">mprF</name>
    <name evidence="16" type="ORF">CWS01_21930</name>
</gene>
<dbReference type="Proteomes" id="UP000233375">
    <property type="component" value="Unassembled WGS sequence"/>
</dbReference>
<evidence type="ECO:0000256" key="3">
    <source>
        <dbReference type="ARBA" id="ARBA00012014"/>
    </source>
</evidence>
<keyword evidence="9 14" id="KW-0443">Lipid metabolism</keyword>
<reference evidence="16 17" key="1">
    <citation type="journal article" date="2003" name="Int. J. Syst. Evol. Microbiol.">
        <title>Bacillus nealsonii sp. nov., isolated from a spacecraft-assembly facility, whose spores are gamma-radiation resistant.</title>
        <authorList>
            <person name="Venkateswaran K."/>
            <person name="Kempf M."/>
            <person name="Chen F."/>
            <person name="Satomi M."/>
            <person name="Nicholson W."/>
            <person name="Kern R."/>
        </authorList>
    </citation>
    <scope>NUCLEOTIDE SEQUENCE [LARGE SCALE GENOMIC DNA]</scope>
    <source>
        <strain evidence="16 17">FO-92</strain>
    </source>
</reference>
<feature type="transmembrane region" description="Helical" evidence="14">
    <location>
        <begin position="487"/>
        <end position="508"/>
    </location>
</feature>
<feature type="transmembrane region" description="Helical" evidence="14">
    <location>
        <begin position="12"/>
        <end position="33"/>
    </location>
</feature>
<accession>A0A2N0YWA6</accession>
<dbReference type="GO" id="GO:0046677">
    <property type="term" value="P:response to antibiotic"/>
    <property type="evidence" value="ECO:0007669"/>
    <property type="project" value="UniProtKB-KW"/>
</dbReference>
<feature type="transmembrane region" description="Helical" evidence="14">
    <location>
        <begin position="443"/>
        <end position="465"/>
    </location>
</feature>
<keyword evidence="5" id="KW-1003">Cell membrane</keyword>
<dbReference type="GO" id="GO:0005886">
    <property type="term" value="C:plasma membrane"/>
    <property type="evidence" value="ECO:0007669"/>
    <property type="project" value="UniProtKB-SubCell"/>
</dbReference>
<comment type="caution">
    <text evidence="16">The sequence shown here is derived from an EMBL/GenBank/DDBJ whole genome shotgun (WGS) entry which is preliminary data.</text>
</comment>
<evidence type="ECO:0000256" key="7">
    <source>
        <dbReference type="ARBA" id="ARBA00022692"/>
    </source>
</evidence>
<dbReference type="EC" id="2.3.2.3" evidence="3 14"/>
<dbReference type="PANTHER" id="PTHR34697:SF2">
    <property type="entry name" value="PHOSPHATIDYLGLYCEROL LYSYLTRANSFERASE"/>
    <property type="match status" value="1"/>
</dbReference>
<comment type="function">
    <text evidence="14">Catalyzes the transfer of a lysyl group from L-lysyl-tRNA(Lys) to membrane-bound phosphatidylglycerol (PG), which produces lysylphosphatidylglycerol (LPG), a major component of the bacterial membrane with a positive net charge. LPG synthesis contributes to bacterial virulence as it is involved in the resistance mechanism against cationic antimicrobial peptides (CAMP) produces by the host's immune system (defensins, cathelicidins) and by the competing microorganisms.</text>
</comment>
<feature type="domain" description="Phosphatidylglycerol lysyltransferase C-terminal" evidence="15">
    <location>
        <begin position="530"/>
        <end position="820"/>
    </location>
</feature>
<evidence type="ECO:0000256" key="10">
    <source>
        <dbReference type="ARBA" id="ARBA00023136"/>
    </source>
</evidence>
<sequence>MSLLTKDRLLSVLKIMFPVTLLLLVSMELRNMFMSIDIHLLKKYLHQLNPFMIGYIVVGGFIAIAPMFFYDVILSKQLKVAIPTKKLAKYSLISNSFSNLLGFGGLIGVALRTYFYQNYEKDKRILLKGIASVTMFYLTGISILAWIVFFDGWNMSLIQNHLLLFLAVIIVGLILPVIVICFFIKKTKLRDLIDSPKLAFQLIITSLVEWAFVFIYLYSLAIMMDLPVGAWDFIKIFLIAVCAGIVSMIPGGIGSFDLVFLWGFDYLGVPTEKLIVVLLLYRIGYYFLPFIAALLLFIRDLWIKWNRYWSNIPKTIIENISHFFLTLLVFISGIILLVSAALPGILSRLRISQDLLSMEVMNFTHHVSVGAGFVLLGLARGIEYREKRTYHLTLLVLIIAALSTFLKGLDYEEALVIIGVIILLLLSKGRFYRESFVLTWGKLLFDTMIIALFTFGYLLLGYLSLPSSHLKVPSFIAPYILKDAKSLFSSAAMGLFIAFIITFLGHFINKPKSFNKISSKLQEREILEHLHTYKGTTLSHLIFLHDKYVFWNSDRNVLFSYQTYADKLVVLGDPIGEEAYFLKAIEELYETADIYGYTPVFYETSKRMLPFLHGNGYDFFKLGEEGYVDLSQFSLSGKKMKNQRALKNKFEREGYVVEISQHNHSKELLRNLKYVSDEWLQGRMEKGFSLGFFDESYLQTTAITYVKDPNQQIIAFLTLSSAFMEENDIYSIDLMRSLPNAQAGVMDFLFLNSFDCLKQQGVKICNVGMAPLSNLGISKFSFLSEKIADQIFHHGHAFYHFQGLRNFKNKFCDTWEPRYLGYRKKSSLAFTSVQVTMLVAKKRK</sequence>
<dbReference type="EMBL" id="PISE01000078">
    <property type="protein sequence ID" value="PKG21538.1"/>
    <property type="molecule type" value="Genomic_DNA"/>
</dbReference>
<keyword evidence="17" id="KW-1185">Reference proteome</keyword>
<evidence type="ECO:0000256" key="13">
    <source>
        <dbReference type="ARBA" id="ARBA00047540"/>
    </source>
</evidence>
<evidence type="ECO:0000256" key="12">
    <source>
        <dbReference type="ARBA" id="ARBA00031899"/>
    </source>
</evidence>
<feature type="transmembrane region" description="Helical" evidence="14">
    <location>
        <begin position="236"/>
        <end position="263"/>
    </location>
</feature>
<dbReference type="PANTHER" id="PTHR34697">
    <property type="entry name" value="PHOSPHATIDYLGLYCEROL LYSYLTRANSFERASE"/>
    <property type="match status" value="1"/>
</dbReference>
<feature type="transmembrane region" description="Helical" evidence="14">
    <location>
        <begin position="198"/>
        <end position="224"/>
    </location>
</feature>
<feature type="transmembrane region" description="Helical" evidence="14">
    <location>
        <begin position="129"/>
        <end position="150"/>
    </location>
</feature>
<dbReference type="AlphaFoldDB" id="A0A2N0YWA6"/>
<evidence type="ECO:0000256" key="11">
    <source>
        <dbReference type="ARBA" id="ARBA00023251"/>
    </source>
</evidence>
<feature type="transmembrane region" description="Helical" evidence="14">
    <location>
        <begin position="389"/>
        <end position="408"/>
    </location>
</feature>
<dbReference type="InterPro" id="IPR051211">
    <property type="entry name" value="PG_lysyltransferase"/>
</dbReference>
<evidence type="ECO:0000256" key="8">
    <source>
        <dbReference type="ARBA" id="ARBA00022989"/>
    </source>
</evidence>
<name>A0A2N0YWA6_9BACI</name>
<dbReference type="GO" id="GO:0055091">
    <property type="term" value="P:phospholipid homeostasis"/>
    <property type="evidence" value="ECO:0007669"/>
    <property type="project" value="TreeGrafter"/>
</dbReference>
<feature type="transmembrane region" description="Helical" evidence="14">
    <location>
        <begin position="323"/>
        <end position="343"/>
    </location>
</feature>
<keyword evidence="7 14" id="KW-0812">Transmembrane</keyword>
<evidence type="ECO:0000256" key="2">
    <source>
        <dbReference type="ARBA" id="ARBA00008627"/>
    </source>
</evidence>
<feature type="transmembrane region" description="Helical" evidence="14">
    <location>
        <begin position="363"/>
        <end position="382"/>
    </location>
</feature>
<feature type="transmembrane region" description="Helical" evidence="14">
    <location>
        <begin position="96"/>
        <end position="117"/>
    </location>
</feature>
<proteinExistence type="inferred from homology"/>
<evidence type="ECO:0000256" key="9">
    <source>
        <dbReference type="ARBA" id="ARBA00023098"/>
    </source>
</evidence>
<dbReference type="NCBIfam" id="NF033480">
    <property type="entry name" value="bifunc_MprF"/>
    <property type="match status" value="1"/>
</dbReference>
<dbReference type="InterPro" id="IPR024320">
    <property type="entry name" value="LPG_synthase_C"/>
</dbReference>
<dbReference type="Pfam" id="PF09924">
    <property type="entry name" value="LPG_synthase_C"/>
    <property type="match status" value="1"/>
</dbReference>